<dbReference type="SUPFAM" id="SSF48498">
    <property type="entry name" value="Tetracyclin repressor-like, C-terminal domain"/>
    <property type="match status" value="1"/>
</dbReference>
<dbReference type="RefSeq" id="WP_184172363.1">
    <property type="nucleotide sequence ID" value="NZ_JACHGF010000002.1"/>
</dbReference>
<evidence type="ECO:0000259" key="1">
    <source>
        <dbReference type="Pfam" id="PF17931"/>
    </source>
</evidence>
<evidence type="ECO:0000313" key="3">
    <source>
        <dbReference type="Proteomes" id="UP000557307"/>
    </source>
</evidence>
<name>A0A840TT45_9BACT</name>
<dbReference type="InterPro" id="IPR041673">
    <property type="entry name" value="TetR_C_23"/>
</dbReference>
<sequence>MEKIEKIQQAYRDHVLANGAEPPSVFIFMKKLKMSEAEFYDYYTNFESIEQDAWLRYFEQALGAVEAEEVYQQYSVREKLLAFYYTWVEILKKDRSFVVYSYKRLPSTSQRLPMTRPVGHLAAFKTAFYNFATELMLEGRESKEVVIRPVLSDRYVDGLWAQCLYLLDFWVKDTSRGFESTDTAIEKTVNTSFDLLGPSVVDSVLDLAKFMYQNRMP</sequence>
<proteinExistence type="predicted"/>
<dbReference type="EMBL" id="JACHGF010000002">
    <property type="protein sequence ID" value="MBB5283188.1"/>
    <property type="molecule type" value="Genomic_DNA"/>
</dbReference>
<keyword evidence="3" id="KW-1185">Reference proteome</keyword>
<accession>A0A840TT45</accession>
<reference evidence="2 3" key="1">
    <citation type="submission" date="2020-08" db="EMBL/GenBank/DDBJ databases">
        <title>Genomic Encyclopedia of Type Strains, Phase IV (KMG-IV): sequencing the most valuable type-strain genomes for metagenomic binning, comparative biology and taxonomic classification.</title>
        <authorList>
            <person name="Goeker M."/>
        </authorList>
    </citation>
    <scope>NUCLEOTIDE SEQUENCE [LARGE SCALE GENOMIC DNA]</scope>
    <source>
        <strain evidence="2 3">DSM 105074</strain>
    </source>
</reference>
<dbReference type="AlphaFoldDB" id="A0A840TT45"/>
<dbReference type="Pfam" id="PF17931">
    <property type="entry name" value="TetR_C_23"/>
    <property type="match status" value="1"/>
</dbReference>
<gene>
    <name evidence="2" type="ORF">HNQ92_001314</name>
</gene>
<comment type="caution">
    <text evidence="2">The sequence shown here is derived from an EMBL/GenBank/DDBJ whole genome shotgun (WGS) entry which is preliminary data.</text>
</comment>
<organism evidence="2 3">
    <name type="scientific">Rhabdobacter roseus</name>
    <dbReference type="NCBI Taxonomy" id="1655419"/>
    <lineage>
        <taxon>Bacteria</taxon>
        <taxon>Pseudomonadati</taxon>
        <taxon>Bacteroidota</taxon>
        <taxon>Cytophagia</taxon>
        <taxon>Cytophagales</taxon>
        <taxon>Cytophagaceae</taxon>
        <taxon>Rhabdobacter</taxon>
    </lineage>
</organism>
<evidence type="ECO:0000313" key="2">
    <source>
        <dbReference type="EMBL" id="MBB5283188.1"/>
    </source>
</evidence>
<dbReference type="Proteomes" id="UP000557307">
    <property type="component" value="Unassembled WGS sequence"/>
</dbReference>
<feature type="domain" description="Tetracyclin repressor-like C-terminal" evidence="1">
    <location>
        <begin position="79"/>
        <end position="211"/>
    </location>
</feature>
<protein>
    <submittedName>
        <fullName evidence="2">AcrR family transcriptional regulator</fullName>
    </submittedName>
</protein>
<dbReference type="Gene3D" id="1.10.357.10">
    <property type="entry name" value="Tetracycline Repressor, domain 2"/>
    <property type="match status" value="1"/>
</dbReference>
<dbReference type="InterPro" id="IPR036271">
    <property type="entry name" value="Tet_transcr_reg_TetR-rel_C_sf"/>
</dbReference>